<dbReference type="AlphaFoldDB" id="A0AAV4PUF2"/>
<comment type="caution">
    <text evidence="2">The sequence shown here is derived from an EMBL/GenBank/DDBJ whole genome shotgun (WGS) entry which is preliminary data.</text>
</comment>
<protein>
    <recommendedName>
        <fullName evidence="4">Secreted protein</fullName>
    </recommendedName>
</protein>
<name>A0AAV4PUF2_9ARAC</name>
<evidence type="ECO:0000313" key="3">
    <source>
        <dbReference type="Proteomes" id="UP001054837"/>
    </source>
</evidence>
<organism evidence="2 3">
    <name type="scientific">Caerostris darwini</name>
    <dbReference type="NCBI Taxonomy" id="1538125"/>
    <lineage>
        <taxon>Eukaryota</taxon>
        <taxon>Metazoa</taxon>
        <taxon>Ecdysozoa</taxon>
        <taxon>Arthropoda</taxon>
        <taxon>Chelicerata</taxon>
        <taxon>Arachnida</taxon>
        <taxon>Araneae</taxon>
        <taxon>Araneomorphae</taxon>
        <taxon>Entelegynae</taxon>
        <taxon>Araneoidea</taxon>
        <taxon>Araneidae</taxon>
        <taxon>Caerostris</taxon>
    </lineage>
</organism>
<keyword evidence="1" id="KW-0732">Signal</keyword>
<keyword evidence="3" id="KW-1185">Reference proteome</keyword>
<feature type="chain" id="PRO_5043585073" description="Secreted protein" evidence="1">
    <location>
        <begin position="22"/>
        <end position="82"/>
    </location>
</feature>
<feature type="signal peptide" evidence="1">
    <location>
        <begin position="1"/>
        <end position="21"/>
    </location>
</feature>
<proteinExistence type="predicted"/>
<dbReference type="Proteomes" id="UP001054837">
    <property type="component" value="Unassembled WGS sequence"/>
</dbReference>
<sequence>MVAYALLTPSFALRAACLASAAAVLQKVFQARNFYVSHKRQAKLNQVTWLGWRFHVIQYPGPPMMIGGLADTKLVRLNGDKK</sequence>
<reference evidence="2 3" key="1">
    <citation type="submission" date="2021-06" db="EMBL/GenBank/DDBJ databases">
        <title>Caerostris darwini draft genome.</title>
        <authorList>
            <person name="Kono N."/>
            <person name="Arakawa K."/>
        </authorList>
    </citation>
    <scope>NUCLEOTIDE SEQUENCE [LARGE SCALE GENOMIC DNA]</scope>
</reference>
<dbReference type="EMBL" id="BPLQ01003352">
    <property type="protein sequence ID" value="GIX99786.1"/>
    <property type="molecule type" value="Genomic_DNA"/>
</dbReference>
<gene>
    <name evidence="2" type="ORF">CDAR_460361</name>
</gene>
<accession>A0AAV4PUF2</accession>
<evidence type="ECO:0000256" key="1">
    <source>
        <dbReference type="SAM" id="SignalP"/>
    </source>
</evidence>
<evidence type="ECO:0008006" key="4">
    <source>
        <dbReference type="Google" id="ProtNLM"/>
    </source>
</evidence>
<evidence type="ECO:0000313" key="2">
    <source>
        <dbReference type="EMBL" id="GIX99786.1"/>
    </source>
</evidence>